<dbReference type="AlphaFoldDB" id="A0A1W1VQ30"/>
<sequence length="61" mass="6766">MPLALNLFFEVQDFDTDRLSLRLAVELTLCYTTAGVLFHTRPDAQDGAFLKVSCEDEGAEA</sequence>
<organism evidence="1 2">
    <name type="scientific">Thermanaeromonas toyohensis ToBE</name>
    <dbReference type="NCBI Taxonomy" id="698762"/>
    <lineage>
        <taxon>Bacteria</taxon>
        <taxon>Bacillati</taxon>
        <taxon>Bacillota</taxon>
        <taxon>Clostridia</taxon>
        <taxon>Neomoorellales</taxon>
        <taxon>Neomoorellaceae</taxon>
        <taxon>Thermanaeromonas</taxon>
    </lineage>
</organism>
<keyword evidence="2" id="KW-1185">Reference proteome</keyword>
<dbReference type="EMBL" id="LT838272">
    <property type="protein sequence ID" value="SMB95485.1"/>
    <property type="molecule type" value="Genomic_DNA"/>
</dbReference>
<dbReference type="Proteomes" id="UP000192569">
    <property type="component" value="Chromosome I"/>
</dbReference>
<evidence type="ECO:0000313" key="2">
    <source>
        <dbReference type="Proteomes" id="UP000192569"/>
    </source>
</evidence>
<accession>A0A1W1VQ30</accession>
<gene>
    <name evidence="1" type="ORF">SAMN00808754_1252</name>
</gene>
<reference evidence="1 2" key="1">
    <citation type="submission" date="2017-04" db="EMBL/GenBank/DDBJ databases">
        <authorList>
            <person name="Afonso C.L."/>
            <person name="Miller P.J."/>
            <person name="Scott M.A."/>
            <person name="Spackman E."/>
            <person name="Goraichik I."/>
            <person name="Dimitrov K.M."/>
            <person name="Suarez D.L."/>
            <person name="Swayne D.E."/>
        </authorList>
    </citation>
    <scope>NUCLEOTIDE SEQUENCE [LARGE SCALE GENOMIC DNA]</scope>
    <source>
        <strain evidence="1 2">ToBE</strain>
    </source>
</reference>
<protein>
    <submittedName>
        <fullName evidence="1">Uncharacterized protein</fullName>
    </submittedName>
</protein>
<proteinExistence type="predicted"/>
<dbReference type="STRING" id="698762.SAMN00808754_1252"/>
<evidence type="ECO:0000313" key="1">
    <source>
        <dbReference type="EMBL" id="SMB95485.1"/>
    </source>
</evidence>
<name>A0A1W1VQ30_9FIRM</name>